<sequence length="415" mass="46409">MVVINESPVSDEEFDLVDTGEPVSDLSSPIDQSQQSIPHYLPGDHYGRAFDGRQSSRSGKHDVATLNDSYAAASSWMAENDDGGSGPSALKYTKSVVQRFWTGQDLLIAVMGMTGSGKTTFISKVTGRGDLNIGHSLTSCGSSLPPKRGYHALTLVTFFVGTRDIEVIETKIDGRVVRFVDTPGFSDTNLSDSEVLQLIADYLAAAYRNDMKLSGIIYLHPISDTRVTHHATKNLQMFQKLTGENNLKNVVLATSMWDKVSMEEGLAREQELKNKFWKVLLAWEAKAVRYEGTPKSARSIAQTLMANKPFFVQLQKEMGKDNKALRDTAAGQQVMMELVKMKEEHKRELADMEATMRNTAAENKLVVEALREHYQERLRDLEKTLNDERRLNEAAVKSLNQRIDALENQPWCIVM</sequence>
<evidence type="ECO:0000313" key="2">
    <source>
        <dbReference type="EMBL" id="KAF2966798.1"/>
    </source>
</evidence>
<dbReference type="Proteomes" id="UP000481858">
    <property type="component" value="Unassembled WGS sequence"/>
</dbReference>
<dbReference type="EMBL" id="WUBL01000081">
    <property type="protein sequence ID" value="KAF2966798.1"/>
    <property type="molecule type" value="Genomic_DNA"/>
</dbReference>
<protein>
    <submittedName>
        <fullName evidence="2">Uncharacterized protein</fullName>
    </submittedName>
</protein>
<keyword evidence="3" id="KW-1185">Reference proteome</keyword>
<reference evidence="2 3" key="1">
    <citation type="submission" date="2019-12" db="EMBL/GenBank/DDBJ databases">
        <title>Draft genome sequence of the ascomycete Xylaria multiplex DSM 110363.</title>
        <authorList>
            <person name="Buettner E."/>
            <person name="Kellner H."/>
        </authorList>
    </citation>
    <scope>NUCLEOTIDE SEQUENCE [LARGE SCALE GENOMIC DNA]</scope>
    <source>
        <strain evidence="2 3">DSM 110363</strain>
    </source>
</reference>
<organism evidence="2 3">
    <name type="scientific">Xylaria multiplex</name>
    <dbReference type="NCBI Taxonomy" id="323545"/>
    <lineage>
        <taxon>Eukaryota</taxon>
        <taxon>Fungi</taxon>
        <taxon>Dikarya</taxon>
        <taxon>Ascomycota</taxon>
        <taxon>Pezizomycotina</taxon>
        <taxon>Sordariomycetes</taxon>
        <taxon>Xylariomycetidae</taxon>
        <taxon>Xylariales</taxon>
        <taxon>Xylariaceae</taxon>
        <taxon>Xylaria</taxon>
    </lineage>
</organism>
<dbReference type="OrthoDB" id="8954335at2759"/>
<gene>
    <name evidence="2" type="ORF">GQX73_g6799</name>
</gene>
<dbReference type="CDD" id="cd00882">
    <property type="entry name" value="Ras_like_GTPase"/>
    <property type="match status" value="1"/>
</dbReference>
<dbReference type="AlphaFoldDB" id="A0A7C8IPE2"/>
<accession>A0A7C8IPE2</accession>
<comment type="caution">
    <text evidence="2">The sequence shown here is derived from an EMBL/GenBank/DDBJ whole genome shotgun (WGS) entry which is preliminary data.</text>
</comment>
<dbReference type="InterPro" id="IPR027417">
    <property type="entry name" value="P-loop_NTPase"/>
</dbReference>
<dbReference type="InParanoid" id="A0A7C8IPE2"/>
<dbReference type="SUPFAM" id="SSF52540">
    <property type="entry name" value="P-loop containing nucleoside triphosphate hydrolases"/>
    <property type="match status" value="1"/>
</dbReference>
<feature type="coiled-coil region" evidence="1">
    <location>
        <begin position="335"/>
        <end position="409"/>
    </location>
</feature>
<proteinExistence type="predicted"/>
<dbReference type="Gene3D" id="3.40.50.300">
    <property type="entry name" value="P-loop containing nucleotide triphosphate hydrolases"/>
    <property type="match status" value="1"/>
</dbReference>
<name>A0A7C8IPE2_9PEZI</name>
<keyword evidence="1" id="KW-0175">Coiled coil</keyword>
<evidence type="ECO:0000256" key="1">
    <source>
        <dbReference type="SAM" id="Coils"/>
    </source>
</evidence>
<evidence type="ECO:0000313" key="3">
    <source>
        <dbReference type="Proteomes" id="UP000481858"/>
    </source>
</evidence>